<protein>
    <submittedName>
        <fullName evidence="1">Uncharacterized protein</fullName>
    </submittedName>
</protein>
<reference evidence="1 2" key="1">
    <citation type="submission" date="2021-03" db="EMBL/GenBank/DDBJ databases">
        <title>Sequencing the genomes of 1000 actinobacteria strains.</title>
        <authorList>
            <person name="Klenk H.-P."/>
        </authorList>
    </citation>
    <scope>NUCLEOTIDE SEQUENCE [LARGE SCALE GENOMIC DNA]</scope>
    <source>
        <strain evidence="1 2">DSM 46670</strain>
    </source>
</reference>
<dbReference type="EMBL" id="JAGINW010000001">
    <property type="protein sequence ID" value="MBP2329193.1"/>
    <property type="molecule type" value="Genomic_DNA"/>
</dbReference>
<gene>
    <name evidence="1" type="ORF">JOF56_009578</name>
</gene>
<organism evidence="1 2">
    <name type="scientific">Kibdelosporangium banguiense</name>
    <dbReference type="NCBI Taxonomy" id="1365924"/>
    <lineage>
        <taxon>Bacteria</taxon>
        <taxon>Bacillati</taxon>
        <taxon>Actinomycetota</taxon>
        <taxon>Actinomycetes</taxon>
        <taxon>Pseudonocardiales</taxon>
        <taxon>Pseudonocardiaceae</taxon>
        <taxon>Kibdelosporangium</taxon>
    </lineage>
</organism>
<name>A0ABS4TXR3_9PSEU</name>
<keyword evidence="2" id="KW-1185">Reference proteome</keyword>
<evidence type="ECO:0000313" key="1">
    <source>
        <dbReference type="EMBL" id="MBP2329193.1"/>
    </source>
</evidence>
<dbReference type="Proteomes" id="UP001519332">
    <property type="component" value="Unassembled WGS sequence"/>
</dbReference>
<evidence type="ECO:0000313" key="2">
    <source>
        <dbReference type="Proteomes" id="UP001519332"/>
    </source>
</evidence>
<comment type="caution">
    <text evidence="1">The sequence shown here is derived from an EMBL/GenBank/DDBJ whole genome shotgun (WGS) entry which is preliminary data.</text>
</comment>
<sequence>MDLVKLNTDSRALLESVADRLPADTVAQYRRLGTAGEWAELVDGLAASLVRRRVVVTVAEYEQLADLLGRFPAGQEGYAFLGDPQGVLAQLAVDPS</sequence>
<accession>A0ABS4TXR3</accession>
<proteinExistence type="predicted"/>
<dbReference type="RefSeq" id="WP_209646034.1">
    <property type="nucleotide sequence ID" value="NZ_JAGINW010000001.1"/>
</dbReference>